<organism evidence="2 3">
    <name type="scientific">Mycobacterium kansasii</name>
    <dbReference type="NCBI Taxonomy" id="1768"/>
    <lineage>
        <taxon>Bacteria</taxon>
        <taxon>Bacillati</taxon>
        <taxon>Actinomycetota</taxon>
        <taxon>Actinomycetes</taxon>
        <taxon>Mycobacteriales</taxon>
        <taxon>Mycobacteriaceae</taxon>
        <taxon>Mycobacterium</taxon>
    </lineage>
</organism>
<dbReference type="AlphaFoldDB" id="A0A1V3XCG2"/>
<dbReference type="Proteomes" id="UP000188532">
    <property type="component" value="Unassembled WGS sequence"/>
</dbReference>
<name>A0A1V3XCG2_MYCKA</name>
<proteinExistence type="predicted"/>
<sequence length="46" mass="4619">MGLAFGQRGIGIGPGVTSRCPRTSRLTIHAAVVGLRAAEIPFAAAA</sequence>
<evidence type="ECO:0000313" key="3">
    <source>
        <dbReference type="Proteomes" id="UP000188532"/>
    </source>
</evidence>
<gene>
    <name evidence="2" type="ORF">BZL29_4015</name>
    <name evidence="1" type="ORF">BZL30_4715</name>
</gene>
<evidence type="ECO:0000313" key="2">
    <source>
        <dbReference type="EMBL" id="OOK76857.1"/>
    </source>
</evidence>
<dbReference type="EMBL" id="MVBN01000003">
    <property type="protein sequence ID" value="OOK76857.1"/>
    <property type="molecule type" value="Genomic_DNA"/>
</dbReference>
<accession>A0A1V3XCG2</accession>
<dbReference type="EMBL" id="MVBM01000004">
    <property type="protein sequence ID" value="OOK74030.1"/>
    <property type="molecule type" value="Genomic_DNA"/>
</dbReference>
<evidence type="ECO:0000313" key="1">
    <source>
        <dbReference type="EMBL" id="OOK74030.1"/>
    </source>
</evidence>
<evidence type="ECO:0000313" key="4">
    <source>
        <dbReference type="Proteomes" id="UP000189229"/>
    </source>
</evidence>
<reference evidence="3 4" key="1">
    <citation type="submission" date="2017-02" db="EMBL/GenBank/DDBJ databases">
        <title>Complete genome sequences of Mycobacterium kansasii strains isolated from rhesus macaques.</title>
        <authorList>
            <person name="Panda A."/>
            <person name="Nagaraj S."/>
            <person name="Zhao X."/>
            <person name="Tettelin H."/>
            <person name="Detolla L.J."/>
        </authorList>
    </citation>
    <scope>NUCLEOTIDE SEQUENCE [LARGE SCALE GENOMIC DNA]</scope>
    <source>
        <strain evidence="2 3">11-3469</strain>
        <strain evidence="1 4">11-3813</strain>
    </source>
</reference>
<dbReference type="Proteomes" id="UP000189229">
    <property type="component" value="Unassembled WGS sequence"/>
</dbReference>
<comment type="caution">
    <text evidence="2">The sequence shown here is derived from an EMBL/GenBank/DDBJ whole genome shotgun (WGS) entry which is preliminary data.</text>
</comment>
<protein>
    <submittedName>
        <fullName evidence="2">Uncharacterized protein</fullName>
    </submittedName>
</protein>